<comment type="caution">
    <text evidence="1">The sequence shown here is derived from an EMBL/GenBank/DDBJ whole genome shotgun (WGS) entry which is preliminary data.</text>
</comment>
<accession>A0A2I0ILX4</accession>
<organism evidence="1 2">
    <name type="scientific">Punica granatum</name>
    <name type="common">Pomegranate</name>
    <dbReference type="NCBI Taxonomy" id="22663"/>
    <lineage>
        <taxon>Eukaryota</taxon>
        <taxon>Viridiplantae</taxon>
        <taxon>Streptophyta</taxon>
        <taxon>Embryophyta</taxon>
        <taxon>Tracheophyta</taxon>
        <taxon>Spermatophyta</taxon>
        <taxon>Magnoliopsida</taxon>
        <taxon>eudicotyledons</taxon>
        <taxon>Gunneridae</taxon>
        <taxon>Pentapetalae</taxon>
        <taxon>rosids</taxon>
        <taxon>malvids</taxon>
        <taxon>Myrtales</taxon>
        <taxon>Lythraceae</taxon>
        <taxon>Punica</taxon>
    </lineage>
</organism>
<dbReference type="EMBL" id="PGOL01002804">
    <property type="protein sequence ID" value="PKI45018.1"/>
    <property type="molecule type" value="Genomic_DNA"/>
</dbReference>
<keyword evidence="2" id="KW-1185">Reference proteome</keyword>
<gene>
    <name evidence="1" type="ORF">CRG98_034590</name>
</gene>
<evidence type="ECO:0000313" key="2">
    <source>
        <dbReference type="Proteomes" id="UP000233551"/>
    </source>
</evidence>
<name>A0A2I0ILX4_PUNGR</name>
<dbReference type="Proteomes" id="UP000233551">
    <property type="component" value="Unassembled WGS sequence"/>
</dbReference>
<protein>
    <submittedName>
        <fullName evidence="1">Uncharacterized protein</fullName>
    </submittedName>
</protein>
<proteinExistence type="predicted"/>
<dbReference type="AlphaFoldDB" id="A0A2I0ILX4"/>
<sequence length="124" mass="14819">MRQREVIFRTDFVKVSVVDANFDFTILLFYRHDVRYPFRVVAYLQESRVYLLDNLLLKAEKKVSSLMSFKTRPDLEGAWFFCSAYVDLFDWLKRGELVVFETIQTLLYLRHTTVLVKSFPEVYG</sequence>
<reference evidence="1 2" key="1">
    <citation type="submission" date="2017-11" db="EMBL/GenBank/DDBJ databases">
        <title>De-novo sequencing of pomegranate (Punica granatum L.) genome.</title>
        <authorList>
            <person name="Akparov Z."/>
            <person name="Amiraslanov A."/>
            <person name="Hajiyeva S."/>
            <person name="Abbasov M."/>
            <person name="Kaur K."/>
            <person name="Hamwieh A."/>
            <person name="Solovyev V."/>
            <person name="Salamov A."/>
            <person name="Braich B."/>
            <person name="Kosarev P."/>
            <person name="Mahmoud A."/>
            <person name="Hajiyev E."/>
            <person name="Babayeva S."/>
            <person name="Izzatullayeva V."/>
            <person name="Mammadov A."/>
            <person name="Mammadov A."/>
            <person name="Sharifova S."/>
            <person name="Ojaghi J."/>
            <person name="Eynullazada K."/>
            <person name="Bayramov B."/>
            <person name="Abdulazimova A."/>
            <person name="Shahmuradov I."/>
        </authorList>
    </citation>
    <scope>NUCLEOTIDE SEQUENCE [LARGE SCALE GENOMIC DNA]</scope>
    <source>
        <strain evidence="2">cv. AG2017</strain>
        <tissue evidence="1">Leaf</tissue>
    </source>
</reference>
<evidence type="ECO:0000313" key="1">
    <source>
        <dbReference type="EMBL" id="PKI45018.1"/>
    </source>
</evidence>